<evidence type="ECO:0000313" key="3">
    <source>
        <dbReference type="EMBL" id="EWY37654.1"/>
    </source>
</evidence>
<evidence type="ECO:0000259" key="2">
    <source>
        <dbReference type="Pfam" id="PF13501"/>
    </source>
</evidence>
<dbReference type="Pfam" id="PF13501">
    <property type="entry name" value="SoxY"/>
    <property type="match status" value="1"/>
</dbReference>
<reference evidence="3 4" key="1">
    <citation type="submission" date="2013-08" db="EMBL/GenBank/DDBJ databases">
        <title>The genome sequence of Skermanella stibiiresistens.</title>
        <authorList>
            <person name="Zhu W."/>
            <person name="Wang G."/>
        </authorList>
    </citation>
    <scope>NUCLEOTIDE SEQUENCE [LARGE SCALE GENOMIC DNA]</scope>
    <source>
        <strain evidence="3 4">SB22</strain>
    </source>
</reference>
<feature type="signal peptide" evidence="1">
    <location>
        <begin position="1"/>
        <end position="27"/>
    </location>
</feature>
<dbReference type="InterPro" id="IPR016568">
    <property type="entry name" value="Sulphur_oxidation_SoxY"/>
</dbReference>
<dbReference type="EMBL" id="AVFL01000024">
    <property type="protein sequence ID" value="EWY37654.1"/>
    <property type="molecule type" value="Genomic_DNA"/>
</dbReference>
<dbReference type="PROSITE" id="PS51318">
    <property type="entry name" value="TAT"/>
    <property type="match status" value="1"/>
</dbReference>
<gene>
    <name evidence="3" type="ORF">N825_16515</name>
</gene>
<feature type="domain" description="Ig-like SoxY" evidence="2">
    <location>
        <begin position="39"/>
        <end position="146"/>
    </location>
</feature>
<keyword evidence="1" id="KW-0732">Signal</keyword>
<dbReference type="PIRSF" id="PIRSF010312">
    <property type="entry name" value="Sulphur_oxidation_SoxY"/>
    <property type="match status" value="1"/>
</dbReference>
<sequence>MTTATRRDILRAGAALGVLLMVRPARATPVEMRVAIEAFTKGAPVSSGKVDLVLPPLVENGNSVPVTVNVAHWMRPDDHVKAVALFNEKNPQPNVAIFHLSHRAGRATVSTRIRLGDSQKIVAIAQLSDGTFWSDEAEVIVTLPACAES</sequence>
<dbReference type="InterPro" id="IPR038162">
    <property type="entry name" value="SoxY_sf"/>
</dbReference>
<dbReference type="Gene3D" id="2.60.40.2470">
    <property type="entry name" value="SoxY domain"/>
    <property type="match status" value="1"/>
</dbReference>
<dbReference type="InterPro" id="IPR006311">
    <property type="entry name" value="TAT_signal"/>
</dbReference>
<comment type="caution">
    <text evidence="3">The sequence shown here is derived from an EMBL/GenBank/DDBJ whole genome shotgun (WGS) entry which is preliminary data.</text>
</comment>
<dbReference type="Proteomes" id="UP000019486">
    <property type="component" value="Unassembled WGS sequence"/>
</dbReference>
<protein>
    <submittedName>
        <fullName evidence="3">Sulfur oxidation protein SoxY</fullName>
    </submittedName>
</protein>
<keyword evidence="4" id="KW-1185">Reference proteome</keyword>
<evidence type="ECO:0000313" key="4">
    <source>
        <dbReference type="Proteomes" id="UP000019486"/>
    </source>
</evidence>
<organism evidence="3 4">
    <name type="scientific">Skermanella stibiiresistens SB22</name>
    <dbReference type="NCBI Taxonomy" id="1385369"/>
    <lineage>
        <taxon>Bacteria</taxon>
        <taxon>Pseudomonadati</taxon>
        <taxon>Pseudomonadota</taxon>
        <taxon>Alphaproteobacteria</taxon>
        <taxon>Rhodospirillales</taxon>
        <taxon>Azospirillaceae</taxon>
        <taxon>Skermanella</taxon>
    </lineage>
</organism>
<dbReference type="OrthoDB" id="9804570at2"/>
<dbReference type="InterPro" id="IPR032711">
    <property type="entry name" value="SoxY"/>
</dbReference>
<dbReference type="InterPro" id="IPR030997">
    <property type="entry name" value="SoxY_para_1"/>
</dbReference>
<dbReference type="NCBIfam" id="TIGR04487">
    <property type="entry name" value="SoxY_para_1"/>
    <property type="match status" value="1"/>
</dbReference>
<proteinExistence type="predicted"/>
<feature type="chain" id="PRO_5004920657" evidence="1">
    <location>
        <begin position="28"/>
        <end position="149"/>
    </location>
</feature>
<dbReference type="RefSeq" id="WP_037458447.1">
    <property type="nucleotide sequence ID" value="NZ_AVFL01000024.1"/>
</dbReference>
<dbReference type="STRING" id="1385369.N825_16515"/>
<accession>W9GV49</accession>
<evidence type="ECO:0000256" key="1">
    <source>
        <dbReference type="SAM" id="SignalP"/>
    </source>
</evidence>
<dbReference type="AlphaFoldDB" id="W9GV49"/>
<name>W9GV49_9PROT</name>